<evidence type="ECO:0000313" key="2">
    <source>
        <dbReference type="Proteomes" id="UP000295293"/>
    </source>
</evidence>
<keyword evidence="2" id="KW-1185">Reference proteome</keyword>
<accession>A0A4R6YPK5</accession>
<comment type="caution">
    <text evidence="1">The sequence shown here is derived from an EMBL/GenBank/DDBJ whole genome shotgun (WGS) entry which is preliminary data.</text>
</comment>
<dbReference type="RefSeq" id="WP_133820635.1">
    <property type="nucleotide sequence ID" value="NZ_SNZH01000015.1"/>
</dbReference>
<dbReference type="EMBL" id="SNZH01000015">
    <property type="protein sequence ID" value="TDR39633.1"/>
    <property type="molecule type" value="Genomic_DNA"/>
</dbReference>
<dbReference type="Proteomes" id="UP000295293">
    <property type="component" value="Unassembled WGS sequence"/>
</dbReference>
<name>A0A4R6YPK5_9GAMM</name>
<gene>
    <name evidence="1" type="ORF">DFR29_11521</name>
</gene>
<sequence>MVDLEAPLLNQLLDGPFQLTARPEPVPGDLRLSWGLALVVLLLGSSKGNKASLQKLHFLAHAARTPESRNETLLVFAGEKRAAELPTRVEPWLNRALSLAAASRLIVLPKGKGAALTEAGVGTYQMLSGDPSILSAEKAFLAAIGKKATEAAVERVLRMESP</sequence>
<dbReference type="AlphaFoldDB" id="A0A4R6YPK5"/>
<proteinExistence type="predicted"/>
<evidence type="ECO:0000313" key="1">
    <source>
        <dbReference type="EMBL" id="TDR39633.1"/>
    </source>
</evidence>
<reference evidence="1 2" key="1">
    <citation type="submission" date="2019-03" db="EMBL/GenBank/DDBJ databases">
        <title>Genomic Encyclopedia of Type Strains, Phase IV (KMG-IV): sequencing the most valuable type-strain genomes for metagenomic binning, comparative biology and taxonomic classification.</title>
        <authorList>
            <person name="Goeker M."/>
        </authorList>
    </citation>
    <scope>NUCLEOTIDE SEQUENCE [LARGE SCALE GENOMIC DNA]</scope>
    <source>
        <strain evidence="1 2">DSM 21667</strain>
    </source>
</reference>
<protein>
    <submittedName>
        <fullName evidence="1">Uncharacterized protein</fullName>
    </submittedName>
</protein>
<organism evidence="1 2">
    <name type="scientific">Tahibacter aquaticus</name>
    <dbReference type="NCBI Taxonomy" id="520092"/>
    <lineage>
        <taxon>Bacteria</taxon>
        <taxon>Pseudomonadati</taxon>
        <taxon>Pseudomonadota</taxon>
        <taxon>Gammaproteobacteria</taxon>
        <taxon>Lysobacterales</taxon>
        <taxon>Rhodanobacteraceae</taxon>
        <taxon>Tahibacter</taxon>
    </lineage>
</organism>